<dbReference type="RefSeq" id="WP_008274411.1">
    <property type="nucleotide sequence ID" value="NZ_AAXW01000006.1"/>
</dbReference>
<accession>A3IM34</accession>
<protein>
    <submittedName>
        <fullName evidence="1">Uncharacterized protein</fullName>
    </submittedName>
</protein>
<reference evidence="1 2" key="1">
    <citation type="submission" date="2007-03" db="EMBL/GenBank/DDBJ databases">
        <authorList>
            <person name="Stal L."/>
            <person name="Ferriera S."/>
            <person name="Johnson J."/>
            <person name="Kravitz S."/>
            <person name="Beeson K."/>
            <person name="Sutton G."/>
            <person name="Rogers Y.-H."/>
            <person name="Friedman R."/>
            <person name="Frazier M."/>
            <person name="Venter J.C."/>
        </authorList>
    </citation>
    <scope>NUCLEOTIDE SEQUENCE [LARGE SCALE GENOMIC DNA]</scope>
    <source>
        <strain evidence="1 2">CCY0110</strain>
    </source>
</reference>
<dbReference type="AlphaFoldDB" id="A3IM34"/>
<proteinExistence type="predicted"/>
<evidence type="ECO:0000313" key="1">
    <source>
        <dbReference type="EMBL" id="EAZ92490.1"/>
    </source>
</evidence>
<evidence type="ECO:0000313" key="2">
    <source>
        <dbReference type="Proteomes" id="UP000003781"/>
    </source>
</evidence>
<organism evidence="1 2">
    <name type="scientific">Crocosphaera chwakensis CCY0110</name>
    <dbReference type="NCBI Taxonomy" id="391612"/>
    <lineage>
        <taxon>Bacteria</taxon>
        <taxon>Bacillati</taxon>
        <taxon>Cyanobacteriota</taxon>
        <taxon>Cyanophyceae</taxon>
        <taxon>Oscillatoriophycideae</taxon>
        <taxon>Chroococcales</taxon>
        <taxon>Aphanothecaceae</taxon>
        <taxon>Crocosphaera</taxon>
        <taxon>Crocosphaera chwakensis</taxon>
    </lineage>
</organism>
<dbReference type="EMBL" id="AAXW01000006">
    <property type="protein sequence ID" value="EAZ92490.1"/>
    <property type="molecule type" value="Genomic_DNA"/>
</dbReference>
<keyword evidence="2" id="KW-1185">Reference proteome</keyword>
<comment type="caution">
    <text evidence="1">The sequence shown here is derived from an EMBL/GenBank/DDBJ whole genome shotgun (WGS) entry which is preliminary data.</text>
</comment>
<gene>
    <name evidence="1" type="ORF">CY0110_02154</name>
</gene>
<dbReference type="Proteomes" id="UP000003781">
    <property type="component" value="Unassembled WGS sequence"/>
</dbReference>
<sequence length="63" mass="6847">MPQTAQGKGDSETEKTSLLLAVRQLLGNAIKEGGSSGRLIETLYGPVYYPLTRLTHFISEVPL</sequence>
<name>A3IM34_9CHRO</name>